<sequence>PPSPDILIAVSLTTSFTSFPIQTDTLPKNPADVTSGRLGGLKGGKVRAERLSPERRREIAVKAASARWGK</sequence>
<evidence type="ECO:0000313" key="2">
    <source>
        <dbReference type="EMBL" id="GAG59270.1"/>
    </source>
</evidence>
<name>X0YSS9_9ZZZZ</name>
<dbReference type="EMBL" id="BART01007529">
    <property type="protein sequence ID" value="GAG59270.1"/>
    <property type="molecule type" value="Genomic_DNA"/>
</dbReference>
<feature type="region of interest" description="Disordered" evidence="1">
    <location>
        <begin position="27"/>
        <end position="53"/>
    </location>
</feature>
<accession>X0YSS9</accession>
<feature type="non-terminal residue" evidence="2">
    <location>
        <position position="1"/>
    </location>
</feature>
<proteinExistence type="predicted"/>
<reference evidence="2" key="1">
    <citation type="journal article" date="2014" name="Front. Microbiol.">
        <title>High frequency of phylogenetically diverse reductive dehalogenase-homologous genes in deep subseafloor sedimentary metagenomes.</title>
        <authorList>
            <person name="Kawai M."/>
            <person name="Futagami T."/>
            <person name="Toyoda A."/>
            <person name="Takaki Y."/>
            <person name="Nishi S."/>
            <person name="Hori S."/>
            <person name="Arai W."/>
            <person name="Tsubouchi T."/>
            <person name="Morono Y."/>
            <person name="Uchiyama I."/>
            <person name="Ito T."/>
            <person name="Fujiyama A."/>
            <person name="Inagaki F."/>
            <person name="Takami H."/>
        </authorList>
    </citation>
    <scope>NUCLEOTIDE SEQUENCE</scope>
    <source>
        <strain evidence="2">Expedition CK06-06</strain>
    </source>
</reference>
<dbReference type="AlphaFoldDB" id="X0YSS9"/>
<comment type="caution">
    <text evidence="2">The sequence shown here is derived from an EMBL/GenBank/DDBJ whole genome shotgun (WGS) entry which is preliminary data.</text>
</comment>
<organism evidence="2">
    <name type="scientific">marine sediment metagenome</name>
    <dbReference type="NCBI Taxonomy" id="412755"/>
    <lineage>
        <taxon>unclassified sequences</taxon>
        <taxon>metagenomes</taxon>
        <taxon>ecological metagenomes</taxon>
    </lineage>
</organism>
<evidence type="ECO:0008006" key="3">
    <source>
        <dbReference type="Google" id="ProtNLM"/>
    </source>
</evidence>
<protein>
    <recommendedName>
        <fullName evidence="3">Histone H1</fullName>
    </recommendedName>
</protein>
<evidence type="ECO:0000256" key="1">
    <source>
        <dbReference type="SAM" id="MobiDB-lite"/>
    </source>
</evidence>
<gene>
    <name evidence="2" type="ORF">S01H4_17125</name>
</gene>